<evidence type="ECO:0000313" key="2">
    <source>
        <dbReference type="EMBL" id="KAG8624421.1"/>
    </source>
</evidence>
<proteinExistence type="predicted"/>
<evidence type="ECO:0000313" key="3">
    <source>
        <dbReference type="Proteomes" id="UP000809789"/>
    </source>
</evidence>
<feature type="region of interest" description="Disordered" evidence="1">
    <location>
        <begin position="233"/>
        <end position="263"/>
    </location>
</feature>
<sequence>MLAFTIGKAKSCIANSTSPVPSGEEVYPSHVEDTSRSASRHKMFYQSFIFLSLTGAHLVRANPLRLDKRDDAYKIDMFTVDWFLDNMKKPDTGTCLFYTGGTFKEAEKYAKDNGLTVVFTEGLLDDKYKFKSEEQDDDLMCEIAKDGDQVDEYINHMSQAFAELCDGNAKVMAPDPQNVPMDKIWGKIEFPAVQKTDNWGGQINHVIAVDKDGENANEDYWRRPVARRDALSGPFGRRGLATRDDDEDCPDLEELTERIQDLF</sequence>
<comment type="caution">
    <text evidence="2">The sequence shown here is derived from an EMBL/GenBank/DDBJ whole genome shotgun (WGS) entry which is preliminary data.</text>
</comment>
<gene>
    <name evidence="2" type="ORF">KVT40_007488</name>
</gene>
<dbReference type="AlphaFoldDB" id="A0A8K0PCC5"/>
<keyword evidence="3" id="KW-1185">Reference proteome</keyword>
<dbReference type="OrthoDB" id="3658431at2759"/>
<reference evidence="2" key="1">
    <citation type="submission" date="2021-07" db="EMBL/GenBank/DDBJ databases">
        <title>Elsinoe batatas strain:CRI-CJ2 Genome sequencing and assembly.</title>
        <authorList>
            <person name="Huang L."/>
        </authorList>
    </citation>
    <scope>NUCLEOTIDE SEQUENCE</scope>
    <source>
        <strain evidence="2">CRI-CJ2</strain>
    </source>
</reference>
<dbReference type="Proteomes" id="UP000809789">
    <property type="component" value="Unassembled WGS sequence"/>
</dbReference>
<organism evidence="2 3">
    <name type="scientific">Elsinoe batatas</name>
    <dbReference type="NCBI Taxonomy" id="2601811"/>
    <lineage>
        <taxon>Eukaryota</taxon>
        <taxon>Fungi</taxon>
        <taxon>Dikarya</taxon>
        <taxon>Ascomycota</taxon>
        <taxon>Pezizomycotina</taxon>
        <taxon>Dothideomycetes</taxon>
        <taxon>Dothideomycetidae</taxon>
        <taxon>Myriangiales</taxon>
        <taxon>Elsinoaceae</taxon>
        <taxon>Elsinoe</taxon>
    </lineage>
</organism>
<feature type="compositionally biased region" description="Acidic residues" evidence="1">
    <location>
        <begin position="244"/>
        <end position="254"/>
    </location>
</feature>
<dbReference type="EMBL" id="JAESVG020000009">
    <property type="protein sequence ID" value="KAG8624421.1"/>
    <property type="molecule type" value="Genomic_DNA"/>
</dbReference>
<evidence type="ECO:0000256" key="1">
    <source>
        <dbReference type="SAM" id="MobiDB-lite"/>
    </source>
</evidence>
<accession>A0A8K0PCC5</accession>
<name>A0A8K0PCC5_9PEZI</name>
<protein>
    <submittedName>
        <fullName evidence="2">Uncharacterized protein</fullName>
    </submittedName>
</protein>